<comment type="caution">
    <text evidence="1">The sequence shown here is derived from an EMBL/GenBank/DDBJ whole genome shotgun (WGS) entry which is preliminary data.</text>
</comment>
<gene>
    <name evidence="1" type="ORF">Glove_16g97</name>
</gene>
<proteinExistence type="predicted"/>
<keyword evidence="2" id="KW-1185">Reference proteome</keyword>
<dbReference type="AlphaFoldDB" id="A0A397JNX2"/>
<organism evidence="1 2">
    <name type="scientific">Diversispora epigaea</name>
    <dbReference type="NCBI Taxonomy" id="1348612"/>
    <lineage>
        <taxon>Eukaryota</taxon>
        <taxon>Fungi</taxon>
        <taxon>Fungi incertae sedis</taxon>
        <taxon>Mucoromycota</taxon>
        <taxon>Glomeromycotina</taxon>
        <taxon>Glomeromycetes</taxon>
        <taxon>Diversisporales</taxon>
        <taxon>Diversisporaceae</taxon>
        <taxon>Diversispora</taxon>
    </lineage>
</organism>
<reference evidence="1 2" key="1">
    <citation type="submission" date="2018-08" db="EMBL/GenBank/DDBJ databases">
        <title>Genome and evolution of the arbuscular mycorrhizal fungus Diversispora epigaea (formerly Glomus versiforme) and its bacterial endosymbionts.</title>
        <authorList>
            <person name="Sun X."/>
            <person name="Fei Z."/>
            <person name="Harrison M."/>
        </authorList>
    </citation>
    <scope>NUCLEOTIDE SEQUENCE [LARGE SCALE GENOMIC DNA]</scope>
    <source>
        <strain evidence="1 2">IT104</strain>
    </source>
</reference>
<protein>
    <submittedName>
        <fullName evidence="1">Uncharacterized protein</fullName>
    </submittedName>
</protein>
<evidence type="ECO:0000313" key="1">
    <source>
        <dbReference type="EMBL" id="RHZ89357.1"/>
    </source>
</evidence>
<accession>A0A397JNX2</accession>
<dbReference type="Proteomes" id="UP000266861">
    <property type="component" value="Unassembled WGS sequence"/>
</dbReference>
<sequence length="122" mass="14157">MEYRIQRKRCPVAKTFEASTVYCGHSGSMVVPNTSCLTLSSFFVETESETCWIYSAYEFESSSSDSEMYLNLLPMYLMYFVQFPQKRNRIWIRQLNQAHSSALTKEVDDKKIGSTFSISKDK</sequence>
<name>A0A397JNX2_9GLOM</name>
<evidence type="ECO:0000313" key="2">
    <source>
        <dbReference type="Proteomes" id="UP000266861"/>
    </source>
</evidence>
<dbReference type="EMBL" id="PQFF01000014">
    <property type="protein sequence ID" value="RHZ89357.1"/>
    <property type="molecule type" value="Genomic_DNA"/>
</dbReference>